<evidence type="ECO:0000256" key="3">
    <source>
        <dbReference type="ARBA" id="ARBA00022676"/>
    </source>
</evidence>
<organism evidence="11 12">
    <name type="scientific">Teladorsagia circumcincta</name>
    <name type="common">Brown stomach worm</name>
    <name type="synonym">Ostertagia circumcincta</name>
    <dbReference type="NCBI Taxonomy" id="45464"/>
    <lineage>
        <taxon>Eukaryota</taxon>
        <taxon>Metazoa</taxon>
        <taxon>Ecdysozoa</taxon>
        <taxon>Nematoda</taxon>
        <taxon>Chromadorea</taxon>
        <taxon>Rhabditida</taxon>
        <taxon>Rhabditina</taxon>
        <taxon>Rhabditomorpha</taxon>
        <taxon>Strongyloidea</taxon>
        <taxon>Trichostrongylidae</taxon>
        <taxon>Teladorsagia</taxon>
    </lineage>
</organism>
<dbReference type="GO" id="GO:0016758">
    <property type="term" value="F:hexosyltransferase activity"/>
    <property type="evidence" value="ECO:0007669"/>
    <property type="project" value="InterPro"/>
</dbReference>
<name>A0A2G9UBF1_TELCI</name>
<dbReference type="GO" id="GO:0000139">
    <property type="term" value="C:Golgi membrane"/>
    <property type="evidence" value="ECO:0007669"/>
    <property type="project" value="UniProtKB-SubCell"/>
</dbReference>
<gene>
    <name evidence="11" type="ORF">TELCIR_10690</name>
</gene>
<keyword evidence="12" id="KW-1185">Reference proteome</keyword>
<evidence type="ECO:0000313" key="12">
    <source>
        <dbReference type="Proteomes" id="UP000230423"/>
    </source>
</evidence>
<evidence type="ECO:0000256" key="8">
    <source>
        <dbReference type="ARBA" id="ARBA00023034"/>
    </source>
</evidence>
<evidence type="ECO:0000256" key="4">
    <source>
        <dbReference type="ARBA" id="ARBA00022679"/>
    </source>
</evidence>
<keyword evidence="9" id="KW-0472">Membrane</keyword>
<dbReference type="AlphaFoldDB" id="A0A2G9UBF1"/>
<evidence type="ECO:0000256" key="5">
    <source>
        <dbReference type="ARBA" id="ARBA00022692"/>
    </source>
</evidence>
<keyword evidence="6" id="KW-0735">Signal-anchor</keyword>
<dbReference type="EC" id="2.4.1.-" evidence="10"/>
<evidence type="ECO:0000256" key="1">
    <source>
        <dbReference type="ARBA" id="ARBA00004323"/>
    </source>
</evidence>
<comment type="similarity">
    <text evidence="2 10">Belongs to the glycosyltransferase 31 family.</text>
</comment>
<evidence type="ECO:0000256" key="7">
    <source>
        <dbReference type="ARBA" id="ARBA00022989"/>
    </source>
</evidence>
<proteinExistence type="inferred from homology"/>
<keyword evidence="8 10" id="KW-0333">Golgi apparatus</keyword>
<evidence type="ECO:0000256" key="9">
    <source>
        <dbReference type="ARBA" id="ARBA00023136"/>
    </source>
</evidence>
<comment type="subcellular location">
    <subcellularLocation>
        <location evidence="1 10">Golgi apparatus membrane</location>
        <topology evidence="1 10">Single-pass type II membrane protein</topology>
    </subcellularLocation>
</comment>
<dbReference type="Proteomes" id="UP000230423">
    <property type="component" value="Unassembled WGS sequence"/>
</dbReference>
<keyword evidence="4 11" id="KW-0808">Transferase</keyword>
<keyword evidence="7" id="KW-1133">Transmembrane helix</keyword>
<accession>A0A2G9UBF1</accession>
<dbReference type="EMBL" id="KZ347532">
    <property type="protein sequence ID" value="PIO67551.1"/>
    <property type="molecule type" value="Genomic_DNA"/>
</dbReference>
<keyword evidence="3 10" id="KW-0328">Glycosyltransferase</keyword>
<evidence type="ECO:0000256" key="6">
    <source>
        <dbReference type="ARBA" id="ARBA00022968"/>
    </source>
</evidence>
<dbReference type="InterPro" id="IPR002659">
    <property type="entry name" value="Glyco_trans_31"/>
</dbReference>
<sequence length="211" mass="24599">MLNITSDERQHDHWQQEVDRTNLQMKLLYMEKSFRDPYKYGLLFSVGRPNSLSDQKIIEEESLRHGDILQTDFEENYRNITLKHLAELRYLASLCAERVVVVKMDDDVGWDVRQISAFIRNNLTSDDIFCTRFLVFNSFLIDDIFITGVLREGAGVKITNMDVISGVTYSPKDYPVNSAAFLTKKEYIHYWFSVINYDNLSPNQSYAGQIN</sequence>
<keyword evidence="5" id="KW-0812">Transmembrane</keyword>
<evidence type="ECO:0000313" key="11">
    <source>
        <dbReference type="EMBL" id="PIO67551.1"/>
    </source>
</evidence>
<dbReference type="PANTHER" id="PTHR11214">
    <property type="entry name" value="BETA-1,3-N-ACETYLGLUCOSAMINYLTRANSFERASE"/>
    <property type="match status" value="1"/>
</dbReference>
<dbReference type="PANTHER" id="PTHR11214:SF235">
    <property type="entry name" value="HEXOSYLTRANSFERASE"/>
    <property type="match status" value="1"/>
</dbReference>
<dbReference type="OrthoDB" id="6355886at2759"/>
<evidence type="ECO:0000256" key="2">
    <source>
        <dbReference type="ARBA" id="ARBA00008661"/>
    </source>
</evidence>
<dbReference type="Pfam" id="PF01762">
    <property type="entry name" value="Galactosyl_T"/>
    <property type="match status" value="1"/>
</dbReference>
<protein>
    <recommendedName>
        <fullName evidence="10">Hexosyltransferase</fullName>
        <ecNumber evidence="10">2.4.1.-</ecNumber>
    </recommendedName>
</protein>
<evidence type="ECO:0000256" key="10">
    <source>
        <dbReference type="RuleBase" id="RU363063"/>
    </source>
</evidence>
<reference evidence="11 12" key="1">
    <citation type="submission" date="2015-09" db="EMBL/GenBank/DDBJ databases">
        <title>Draft genome of the parasitic nematode Teladorsagia circumcincta isolate WARC Sus (inbred).</title>
        <authorList>
            <person name="Mitreva M."/>
        </authorList>
    </citation>
    <scope>NUCLEOTIDE SEQUENCE [LARGE SCALE GENOMIC DNA]</scope>
    <source>
        <strain evidence="11 12">S</strain>
    </source>
</reference>
<dbReference type="GO" id="GO:0006493">
    <property type="term" value="P:protein O-linked glycosylation"/>
    <property type="evidence" value="ECO:0007669"/>
    <property type="project" value="TreeGrafter"/>
</dbReference>